<keyword evidence="4 7" id="KW-1133">Transmembrane helix</keyword>
<evidence type="ECO:0000313" key="10">
    <source>
        <dbReference type="Proteomes" id="UP000252174"/>
    </source>
</evidence>
<dbReference type="OrthoDB" id="9762009at2"/>
<evidence type="ECO:0000256" key="7">
    <source>
        <dbReference type="SAM" id="Phobius"/>
    </source>
</evidence>
<keyword evidence="2" id="KW-1003">Cell membrane</keyword>
<feature type="region of interest" description="Disordered" evidence="6">
    <location>
        <begin position="270"/>
        <end position="299"/>
    </location>
</feature>
<dbReference type="SUPFAM" id="SSF56024">
    <property type="entry name" value="Phospholipase D/nuclease"/>
    <property type="match status" value="2"/>
</dbReference>
<dbReference type="Pfam" id="PF13091">
    <property type="entry name" value="PLDc_2"/>
    <property type="match status" value="2"/>
</dbReference>
<dbReference type="PANTHER" id="PTHR21248:SF22">
    <property type="entry name" value="PHOSPHOLIPASE D"/>
    <property type="match status" value="1"/>
</dbReference>
<organism evidence="9 10">
    <name type="scientific">Extensimonas vulgaris</name>
    <dbReference type="NCBI Taxonomy" id="1031594"/>
    <lineage>
        <taxon>Bacteria</taxon>
        <taxon>Pseudomonadati</taxon>
        <taxon>Pseudomonadota</taxon>
        <taxon>Betaproteobacteria</taxon>
        <taxon>Burkholderiales</taxon>
        <taxon>Comamonadaceae</taxon>
        <taxon>Extensimonas</taxon>
    </lineage>
</organism>
<evidence type="ECO:0000256" key="6">
    <source>
        <dbReference type="SAM" id="MobiDB-lite"/>
    </source>
</evidence>
<gene>
    <name evidence="9" type="ORF">DFR45_10615</name>
</gene>
<sequence>MPVLPSFSPWGHFAAVVAGLLVYVVVSRAQHQRRQPASALAWVMTIAILPYFGTPLFLIFGTRKVARPATRTPLVTQRGRAPKAPLWATQLLAAMGIAAPQANARIAFHGDGAQSLTALLGVLRSARQTLDVCTYILGNDAVGDAVAAALAERAQSGVRVRLLVDAVGSLQTLHSHDAVLHPAGVQYRVFMPLLGRPRGHVNLRNHRKWAVADGSQVWSGGRNLAREYFLGMGHEPPWIDLSFTAQGPLAAQAQTLFEGDWELGRALAPKRTQRPAPPSLPPAPAPPPGPGPASDTAQQVPGALAQWVPSGPDFHEDTLHALLMSAVFRAEQRLLLVTPYFVPDEALLEALLLAVKRGVRLLLVLPARSNHRMADWARGRAMRALAAAGAQVCLLPRMLHAKAIVVDEVLALCGSANLDCRSFFLNFEAMAAFYDRTQIDWLAQWAESTASQGQRAPAATPGWVRDLLEGVVGTLAFQL</sequence>
<reference evidence="9 10" key="1">
    <citation type="submission" date="2018-07" db="EMBL/GenBank/DDBJ databases">
        <title>Genomic Encyclopedia of Type Strains, Phase IV (KMG-IV): sequencing the most valuable type-strain genomes for metagenomic binning, comparative biology and taxonomic classification.</title>
        <authorList>
            <person name="Goeker M."/>
        </authorList>
    </citation>
    <scope>NUCLEOTIDE SEQUENCE [LARGE SCALE GENOMIC DNA]</scope>
    <source>
        <strain evidence="9 10">DSM 100911</strain>
    </source>
</reference>
<feature type="transmembrane region" description="Helical" evidence="7">
    <location>
        <begin position="6"/>
        <end position="26"/>
    </location>
</feature>
<dbReference type="Proteomes" id="UP000252174">
    <property type="component" value="Unassembled WGS sequence"/>
</dbReference>
<keyword evidence="10" id="KW-1185">Reference proteome</keyword>
<dbReference type="InterPro" id="IPR025202">
    <property type="entry name" value="PLD-like_dom"/>
</dbReference>
<evidence type="ECO:0000256" key="2">
    <source>
        <dbReference type="ARBA" id="ARBA00022475"/>
    </source>
</evidence>
<dbReference type="PROSITE" id="PS50035">
    <property type="entry name" value="PLD"/>
    <property type="match status" value="1"/>
</dbReference>
<feature type="transmembrane region" description="Helical" evidence="7">
    <location>
        <begin position="38"/>
        <end position="60"/>
    </location>
</feature>
<feature type="compositionally biased region" description="Pro residues" evidence="6">
    <location>
        <begin position="275"/>
        <end position="291"/>
    </location>
</feature>
<dbReference type="GO" id="GO:0005886">
    <property type="term" value="C:plasma membrane"/>
    <property type="evidence" value="ECO:0007669"/>
    <property type="project" value="UniProtKB-SubCell"/>
</dbReference>
<comment type="subcellular location">
    <subcellularLocation>
        <location evidence="1">Cell membrane</location>
        <topology evidence="1">Multi-pass membrane protein</topology>
    </subcellularLocation>
</comment>
<dbReference type="InterPro" id="IPR027379">
    <property type="entry name" value="CLS_N"/>
</dbReference>
<evidence type="ECO:0000256" key="3">
    <source>
        <dbReference type="ARBA" id="ARBA00022692"/>
    </source>
</evidence>
<name>A0A369ALT5_9BURK</name>
<dbReference type="GO" id="GO:0032049">
    <property type="term" value="P:cardiolipin biosynthetic process"/>
    <property type="evidence" value="ECO:0007669"/>
    <property type="project" value="UniProtKB-ARBA"/>
</dbReference>
<dbReference type="RefSeq" id="WP_114483464.1">
    <property type="nucleotide sequence ID" value="NZ_QPJU01000006.1"/>
</dbReference>
<comment type="caution">
    <text evidence="9">The sequence shown here is derived from an EMBL/GenBank/DDBJ whole genome shotgun (WGS) entry which is preliminary data.</text>
</comment>
<evidence type="ECO:0000256" key="4">
    <source>
        <dbReference type="ARBA" id="ARBA00022989"/>
    </source>
</evidence>
<dbReference type="AlphaFoldDB" id="A0A369ALT5"/>
<evidence type="ECO:0000259" key="8">
    <source>
        <dbReference type="PROSITE" id="PS50035"/>
    </source>
</evidence>
<dbReference type="Gene3D" id="3.30.870.10">
    <property type="entry name" value="Endonuclease Chain A"/>
    <property type="match status" value="3"/>
</dbReference>
<keyword evidence="5 7" id="KW-0472">Membrane</keyword>
<dbReference type="SMART" id="SM00155">
    <property type="entry name" value="PLDc"/>
    <property type="match status" value="2"/>
</dbReference>
<dbReference type="PANTHER" id="PTHR21248">
    <property type="entry name" value="CARDIOLIPIN SYNTHASE"/>
    <property type="match status" value="1"/>
</dbReference>
<proteinExistence type="predicted"/>
<dbReference type="Pfam" id="PF13396">
    <property type="entry name" value="PLDc_N"/>
    <property type="match status" value="1"/>
</dbReference>
<evidence type="ECO:0000256" key="5">
    <source>
        <dbReference type="ARBA" id="ARBA00023136"/>
    </source>
</evidence>
<feature type="domain" description="PLD phosphodiesterase" evidence="8">
    <location>
        <begin position="395"/>
        <end position="422"/>
    </location>
</feature>
<accession>A0A369ALT5</accession>
<keyword evidence="3 7" id="KW-0812">Transmembrane</keyword>
<evidence type="ECO:0000256" key="1">
    <source>
        <dbReference type="ARBA" id="ARBA00004651"/>
    </source>
</evidence>
<evidence type="ECO:0000313" key="9">
    <source>
        <dbReference type="EMBL" id="RCX09127.1"/>
    </source>
</evidence>
<dbReference type="EMBL" id="QPJU01000006">
    <property type="protein sequence ID" value="RCX09127.1"/>
    <property type="molecule type" value="Genomic_DNA"/>
</dbReference>
<dbReference type="InterPro" id="IPR001736">
    <property type="entry name" value="PLipase_D/transphosphatidylase"/>
</dbReference>
<dbReference type="GO" id="GO:0008808">
    <property type="term" value="F:cardiolipin synthase activity"/>
    <property type="evidence" value="ECO:0007669"/>
    <property type="project" value="TreeGrafter"/>
</dbReference>
<protein>
    <submittedName>
        <fullName evidence="9">Cardiolipin synthase</fullName>
    </submittedName>
</protein>